<evidence type="ECO:0008006" key="11">
    <source>
        <dbReference type="Google" id="ProtNLM"/>
    </source>
</evidence>
<name>A0ABD4DRP1_ELIMR</name>
<evidence type="ECO:0000256" key="2">
    <source>
        <dbReference type="ARBA" id="ARBA00022679"/>
    </source>
</evidence>
<evidence type="ECO:0000259" key="7">
    <source>
        <dbReference type="PROSITE" id="PS51192"/>
    </source>
</evidence>
<dbReference type="Pfam" id="PF00271">
    <property type="entry name" value="Helicase_C"/>
    <property type="match status" value="1"/>
</dbReference>
<evidence type="ECO:0000256" key="5">
    <source>
        <dbReference type="ARBA" id="ARBA00022806"/>
    </source>
</evidence>
<evidence type="ECO:0000256" key="3">
    <source>
        <dbReference type="ARBA" id="ARBA00022741"/>
    </source>
</evidence>
<proteinExistence type="predicted"/>
<sequence>MYTAGLKNNTRKSKMNYNDFLKNKVIISEDFGFEASELSPKLHLHQPDIVRWSLAGGRRAIFASFGLGKSMMQLEIAKQCILKENKPFLIVCPLGVVQEFKRDNKKLGTKYDIEYITDTNDIENYENKIYITNYERVRKGDIDPSKFSGVTFDEASILRNLQTETTNYVLKYFKKVPFRFVATATPSPNDFIEILNYADYLGVADRGHLLTRFFKRDPKKAGNLQLLENKKDEFWKWVSTWAVFINTPSDLGYENKGYDLPPMNVIEHRLDLTSDEFSRNKFGDLVLFKDNTKSLLDTAKEKRDSISERIEKTLEILEANPGKNFILWHHLESERYYLEKAFKERGLNFKSVYGSQSNAEKEEILLDFSEGKFQYLITKPRIAGSGCNFQEYCNDMIFVGIDYKFNDFIQSIHRIYRFGQKLPVNIHVIYTNNEDEVFATLLKKWSKHKELQSEMIALVREYGLNSNLIKMQMERQIFSQGDRVEIGGATLYNNDCVIALDDVKSNSVGLIITSIPFGNLYEYSDNYNDFGHNDSNEKFFEQMDFLIPKLYDRLEDGRLCCIHVKDRVRYSYQNGTTFETTESFTSDTIDAFTGKSIKREIAFYQNEIQKFQECFRNAKTDDKKTFYKSIISEFEFMISDLEEKLSTRFHLISTVTILTDVVAENAQTYRLGWSENCKDATSLGKGTNEYVLIFRKITNTGNSYSPNRVIKTKENYSRGKWQIDASGLWLSDGNCLVTFEELEKLNNYDKIMAIWKQWQDEGLYNYEAHQKFLEMMDQKGKLESSKSTFPIKKETNTVWTNINRLRTLNANQVQKKKEKHVCPLQFDIVERLIFEFSNENDVVLDPFGGLMTVPYLALKNNRKAIGIELNSDYYKDGLFYVRSMVEKMNMPTLFDLLETETV</sequence>
<keyword evidence="1" id="KW-0489">Methyltransferase</keyword>
<keyword evidence="4" id="KW-0378">Hydrolase</keyword>
<dbReference type="EMBL" id="LNOI01000001">
    <property type="protein sequence ID" value="KUY20873.1"/>
    <property type="molecule type" value="Genomic_DNA"/>
</dbReference>
<dbReference type="Proteomes" id="UP000064412">
    <property type="component" value="Unassembled WGS sequence"/>
</dbReference>
<dbReference type="GO" id="GO:0032259">
    <property type="term" value="P:methylation"/>
    <property type="evidence" value="ECO:0007669"/>
    <property type="project" value="UniProtKB-KW"/>
</dbReference>
<dbReference type="SMART" id="SM00487">
    <property type="entry name" value="DEXDc"/>
    <property type="match status" value="1"/>
</dbReference>
<evidence type="ECO:0000313" key="10">
    <source>
        <dbReference type="Proteomes" id="UP000064412"/>
    </source>
</evidence>
<organism evidence="9 10">
    <name type="scientific">Elizabethkingia miricola</name>
    <name type="common">Chryseobacterium miricola</name>
    <dbReference type="NCBI Taxonomy" id="172045"/>
    <lineage>
        <taxon>Bacteria</taxon>
        <taxon>Pseudomonadati</taxon>
        <taxon>Bacteroidota</taxon>
        <taxon>Flavobacteriia</taxon>
        <taxon>Flavobacteriales</taxon>
        <taxon>Weeksellaceae</taxon>
        <taxon>Elizabethkingia</taxon>
    </lineage>
</organism>
<feature type="domain" description="Helicase C-terminal" evidence="8">
    <location>
        <begin position="309"/>
        <end position="472"/>
    </location>
</feature>
<keyword evidence="5" id="KW-0347">Helicase</keyword>
<dbReference type="PROSITE" id="PS51194">
    <property type="entry name" value="HELICASE_CTER"/>
    <property type="match status" value="1"/>
</dbReference>
<dbReference type="Gene3D" id="3.40.50.150">
    <property type="entry name" value="Vaccinia Virus protein VP39"/>
    <property type="match status" value="1"/>
</dbReference>
<evidence type="ECO:0000259" key="8">
    <source>
        <dbReference type="PROSITE" id="PS51194"/>
    </source>
</evidence>
<dbReference type="InterPro" id="IPR001650">
    <property type="entry name" value="Helicase_C-like"/>
</dbReference>
<dbReference type="SMART" id="SM00490">
    <property type="entry name" value="HELICc"/>
    <property type="match status" value="1"/>
</dbReference>
<dbReference type="PANTHER" id="PTHR45766">
    <property type="entry name" value="DNA ANNEALING HELICASE AND ENDONUCLEASE ZRANB3 FAMILY MEMBER"/>
    <property type="match status" value="1"/>
</dbReference>
<dbReference type="GO" id="GO:0004386">
    <property type="term" value="F:helicase activity"/>
    <property type="evidence" value="ECO:0007669"/>
    <property type="project" value="UniProtKB-KW"/>
</dbReference>
<dbReference type="PANTHER" id="PTHR45766:SF3">
    <property type="entry name" value="DNA ANNEALING HELICASE AND ENDONUCLEASE ZRANB3"/>
    <property type="match status" value="1"/>
</dbReference>
<accession>A0ABD4DRP1</accession>
<dbReference type="GO" id="GO:0008168">
    <property type="term" value="F:methyltransferase activity"/>
    <property type="evidence" value="ECO:0007669"/>
    <property type="project" value="UniProtKB-KW"/>
</dbReference>
<dbReference type="PRINTS" id="PR00508">
    <property type="entry name" value="S21N4MTFRASE"/>
</dbReference>
<dbReference type="Gene3D" id="3.40.50.300">
    <property type="entry name" value="P-loop containing nucleotide triphosphate hydrolases"/>
    <property type="match status" value="2"/>
</dbReference>
<comment type="caution">
    <text evidence="9">The sequence shown here is derived from an EMBL/GenBank/DDBJ whole genome shotgun (WGS) entry which is preliminary data.</text>
</comment>
<dbReference type="InterPro" id="IPR014001">
    <property type="entry name" value="Helicase_ATP-bd"/>
</dbReference>
<dbReference type="SUPFAM" id="SSF53335">
    <property type="entry name" value="S-adenosyl-L-methionine-dependent methyltransferases"/>
    <property type="match status" value="1"/>
</dbReference>
<evidence type="ECO:0000256" key="4">
    <source>
        <dbReference type="ARBA" id="ARBA00022801"/>
    </source>
</evidence>
<dbReference type="GO" id="GO:0005524">
    <property type="term" value="F:ATP binding"/>
    <property type="evidence" value="ECO:0007669"/>
    <property type="project" value="UniProtKB-KW"/>
</dbReference>
<feature type="domain" description="Helicase ATP-binding" evidence="7">
    <location>
        <begin position="50"/>
        <end position="204"/>
    </location>
</feature>
<reference evidence="9 10" key="1">
    <citation type="submission" date="2015-11" db="EMBL/GenBank/DDBJ databases">
        <authorList>
            <person name="Nicholson A.C."/>
            <person name="Humrighouse B.W."/>
            <person name="Graziano J."/>
            <person name="Lasker B."/>
            <person name="Whitney A.M."/>
            <person name="Mcquiston J.R."/>
        </authorList>
    </citation>
    <scope>NUCLEOTIDE SEQUENCE [LARGE SCALE GENOMIC DNA]</scope>
    <source>
        <strain evidence="9 10">G4071</strain>
    </source>
</reference>
<gene>
    <name evidence="9" type="ORF">ATB95_08225</name>
</gene>
<protein>
    <recommendedName>
        <fullName evidence="11">DNA methylase N-4</fullName>
    </recommendedName>
</protein>
<dbReference type="GO" id="GO:0016787">
    <property type="term" value="F:hydrolase activity"/>
    <property type="evidence" value="ECO:0007669"/>
    <property type="project" value="UniProtKB-KW"/>
</dbReference>
<dbReference type="SUPFAM" id="SSF52540">
    <property type="entry name" value="P-loop containing nucleoside triphosphate hydrolases"/>
    <property type="match status" value="2"/>
</dbReference>
<dbReference type="AlphaFoldDB" id="A0ABD4DRP1"/>
<dbReference type="InterPro" id="IPR002941">
    <property type="entry name" value="DNA_methylase_N4/N6"/>
</dbReference>
<keyword evidence="3" id="KW-0547">Nucleotide-binding</keyword>
<dbReference type="Pfam" id="PF01555">
    <property type="entry name" value="N6_N4_Mtase"/>
    <property type="match status" value="1"/>
</dbReference>
<dbReference type="InterPro" id="IPR029063">
    <property type="entry name" value="SAM-dependent_MTases_sf"/>
</dbReference>
<evidence type="ECO:0000256" key="6">
    <source>
        <dbReference type="ARBA" id="ARBA00022840"/>
    </source>
</evidence>
<keyword evidence="6" id="KW-0067">ATP-binding</keyword>
<evidence type="ECO:0000313" key="9">
    <source>
        <dbReference type="EMBL" id="KUY20873.1"/>
    </source>
</evidence>
<dbReference type="PROSITE" id="PS51192">
    <property type="entry name" value="HELICASE_ATP_BIND_1"/>
    <property type="match status" value="1"/>
</dbReference>
<dbReference type="InterPro" id="IPR001091">
    <property type="entry name" value="RM_Methyltransferase"/>
</dbReference>
<keyword evidence="2" id="KW-0808">Transferase</keyword>
<evidence type="ECO:0000256" key="1">
    <source>
        <dbReference type="ARBA" id="ARBA00022603"/>
    </source>
</evidence>
<dbReference type="InterPro" id="IPR027417">
    <property type="entry name" value="P-loop_NTPase"/>
</dbReference>